<name>A0AAC8QI49_9BACT</name>
<dbReference type="InterPro" id="IPR036116">
    <property type="entry name" value="FN3_sf"/>
</dbReference>
<evidence type="ECO:0000313" key="5">
    <source>
        <dbReference type="Proteomes" id="UP000256345"/>
    </source>
</evidence>
<dbReference type="Proteomes" id="UP000256345">
    <property type="component" value="Unassembled WGS sequence"/>
</dbReference>
<dbReference type="EMBL" id="QUMU01000007">
    <property type="protein sequence ID" value="REG29811.1"/>
    <property type="molecule type" value="Genomic_DNA"/>
</dbReference>
<gene>
    <name evidence="2" type="ORF">AA314_09699</name>
    <name evidence="3" type="ORF">ATI61_107508</name>
</gene>
<dbReference type="KEGG" id="age:AA314_09699"/>
<keyword evidence="5" id="KW-1185">Reference proteome</keyword>
<dbReference type="AlphaFoldDB" id="A0AAC8QI49"/>
<protein>
    <submittedName>
        <fullName evidence="2">Bacterial Ig-like domain protein</fullName>
    </submittedName>
</protein>
<proteinExistence type="predicted"/>
<evidence type="ECO:0000313" key="3">
    <source>
        <dbReference type="EMBL" id="REG29811.1"/>
    </source>
</evidence>
<sequence length="526" mass="56546">MTDPCTPAPDAGSTDSGTDIPDSGTVTPDSGTDIPDSGTDIPDSGTDVPDAGDFLVLKDGITYYSRKGIEPRPADFSTSPPQLILDDGGTPVFLPGTVTQPGTVRFDVPPGSYLIKHSNLIYVQTARRTVDLGYLRAGRPDRGGNPVPSTSAYPATLELSGLQPLHLDPPYANNSFSFYSMDLEEVGTFTLSATLSRGQTGLTDPNARYYTNYGSIPRYDPAQQDSAWLLQTEGRDAGAPEGAIDPWAYQTVVAAAHLNPFSFTGEGPLTIKATLAPSPQRDLTFDWRRDEFAALRSASASSTSTSGLVEVYPGLQHARDGWIDYEVAAMLSFSPPSDDPQTPLVRTLTHGTAYPTDWEPITQVTQAYDISLSNHDGSRTILSEEAFEAWGPASALASRPIQPLISLPRDFQVDGQPALPPRILASATPRLTWEAPALGSPSHYVLLIGRLNPLPRNFTSTVARIYLDADQRSVRIPPGVLLSGQTYLLRLTAFTREGSSPEVMAPRYFNLPFGTAQTTSGLLTVP</sequence>
<accession>A0AAC8QI49</accession>
<reference evidence="2 4" key="1">
    <citation type="submission" date="2015-05" db="EMBL/GenBank/DDBJ databases">
        <title>Genome assembly of Archangium gephyra DSM 2261.</title>
        <authorList>
            <person name="Sharma G."/>
            <person name="Subramanian S."/>
        </authorList>
    </citation>
    <scope>NUCLEOTIDE SEQUENCE [LARGE SCALE GENOMIC DNA]</scope>
    <source>
        <strain evidence="2 4">DSM 2261</strain>
    </source>
</reference>
<dbReference type="EMBL" id="CP011509">
    <property type="protein sequence ID" value="AKJ08073.1"/>
    <property type="molecule type" value="Genomic_DNA"/>
</dbReference>
<dbReference type="SUPFAM" id="SSF49265">
    <property type="entry name" value="Fibronectin type III"/>
    <property type="match status" value="1"/>
</dbReference>
<dbReference type="RefSeq" id="WP_047860931.1">
    <property type="nucleotide sequence ID" value="NZ_CP011509.1"/>
</dbReference>
<dbReference type="Proteomes" id="UP000035579">
    <property type="component" value="Chromosome"/>
</dbReference>
<feature type="region of interest" description="Disordered" evidence="1">
    <location>
        <begin position="1"/>
        <end position="51"/>
    </location>
</feature>
<organism evidence="2 4">
    <name type="scientific">Archangium gephyra</name>
    <dbReference type="NCBI Taxonomy" id="48"/>
    <lineage>
        <taxon>Bacteria</taxon>
        <taxon>Pseudomonadati</taxon>
        <taxon>Myxococcota</taxon>
        <taxon>Myxococcia</taxon>
        <taxon>Myxococcales</taxon>
        <taxon>Cystobacterineae</taxon>
        <taxon>Archangiaceae</taxon>
        <taxon>Archangium</taxon>
    </lineage>
</organism>
<evidence type="ECO:0000313" key="4">
    <source>
        <dbReference type="Proteomes" id="UP000035579"/>
    </source>
</evidence>
<evidence type="ECO:0000313" key="2">
    <source>
        <dbReference type="EMBL" id="AKJ08073.1"/>
    </source>
</evidence>
<evidence type="ECO:0000256" key="1">
    <source>
        <dbReference type="SAM" id="MobiDB-lite"/>
    </source>
</evidence>
<reference evidence="3 5" key="2">
    <citation type="submission" date="2018-08" db="EMBL/GenBank/DDBJ databases">
        <title>Genomic Encyclopedia of Archaeal and Bacterial Type Strains, Phase II (KMG-II): from individual species to whole genera.</title>
        <authorList>
            <person name="Goeker M."/>
        </authorList>
    </citation>
    <scope>NUCLEOTIDE SEQUENCE [LARGE SCALE GENOMIC DNA]</scope>
    <source>
        <strain evidence="3 5">DSM 2261</strain>
    </source>
</reference>